<evidence type="ECO:0000313" key="3">
    <source>
        <dbReference type="Proteomes" id="UP000003250"/>
    </source>
</evidence>
<dbReference type="Proteomes" id="UP000003250">
    <property type="component" value="Unassembled WGS sequence"/>
</dbReference>
<evidence type="ECO:0000256" key="1">
    <source>
        <dbReference type="SAM" id="MobiDB-lite"/>
    </source>
</evidence>
<proteinExistence type="predicted"/>
<name>H0I3A1_9HYPH</name>
<evidence type="ECO:0000313" key="2">
    <source>
        <dbReference type="EMBL" id="EHK52543.1"/>
    </source>
</evidence>
<reference evidence="2 3" key="1">
    <citation type="journal article" date="2012" name="J. Bacteriol.">
        <title>Draft Genome Sequence of Mesorhizobium alhagi CCNWXJ12-2T, a Novel Salt-Resistant Species Isolated from the Desert of Northwestern China.</title>
        <authorList>
            <person name="Zhou M."/>
            <person name="Chen W."/>
            <person name="Chen H."/>
            <person name="Wei G."/>
        </authorList>
    </citation>
    <scope>NUCLEOTIDE SEQUENCE [LARGE SCALE GENOMIC DNA]</scope>
    <source>
        <strain evidence="2 3">CCNWXJ12-2</strain>
    </source>
</reference>
<gene>
    <name evidence="2" type="ORF">MAXJ12_34829</name>
</gene>
<dbReference type="AlphaFoldDB" id="H0I3A1"/>
<accession>H0I3A1</accession>
<dbReference type="EMBL" id="AHAM01000317">
    <property type="protein sequence ID" value="EHK52543.1"/>
    <property type="molecule type" value="Genomic_DNA"/>
</dbReference>
<protein>
    <submittedName>
        <fullName evidence="2">Uncharacterized protein</fullName>
    </submittedName>
</protein>
<feature type="region of interest" description="Disordered" evidence="1">
    <location>
        <begin position="1"/>
        <end position="20"/>
    </location>
</feature>
<organism evidence="2 3">
    <name type="scientific">Mesorhizobium alhagi CCNWXJ12-2</name>
    <dbReference type="NCBI Taxonomy" id="1107882"/>
    <lineage>
        <taxon>Bacteria</taxon>
        <taxon>Pseudomonadati</taxon>
        <taxon>Pseudomonadota</taxon>
        <taxon>Alphaproteobacteria</taxon>
        <taxon>Hyphomicrobiales</taxon>
        <taxon>Phyllobacteriaceae</taxon>
        <taxon>Allomesorhizobium</taxon>
    </lineage>
</organism>
<keyword evidence="3" id="KW-1185">Reference proteome</keyword>
<sequence length="110" mass="11530">MFVSVCDRPSMAEPTEAQDRAVMETKSATIHRKMSMSARQLPITGSAHKAAVIGDAAVAAVLASLDMAAEGSGTAALDRRHHLHLAEAEMTGMRRAPGGAMAMEDVGNLQ</sequence>